<gene>
    <name evidence="1" type="ORF">BDR25DRAFT_396980</name>
</gene>
<evidence type="ECO:0000313" key="2">
    <source>
        <dbReference type="Proteomes" id="UP000799755"/>
    </source>
</evidence>
<proteinExistence type="predicted"/>
<name>A0ACB6Q9X8_9PLEO</name>
<keyword evidence="2" id="KW-1185">Reference proteome</keyword>
<comment type="caution">
    <text evidence="1">The sequence shown here is derived from an EMBL/GenBank/DDBJ whole genome shotgun (WGS) entry which is preliminary data.</text>
</comment>
<dbReference type="EMBL" id="MU003545">
    <property type="protein sequence ID" value="KAF2463844.1"/>
    <property type="molecule type" value="Genomic_DNA"/>
</dbReference>
<accession>A0ACB6Q9X8</accession>
<dbReference type="Proteomes" id="UP000799755">
    <property type="component" value="Unassembled WGS sequence"/>
</dbReference>
<protein>
    <submittedName>
        <fullName evidence="1">Uncharacterized protein</fullName>
    </submittedName>
</protein>
<reference evidence="1" key="1">
    <citation type="journal article" date="2020" name="Stud. Mycol.">
        <title>101 Dothideomycetes genomes: a test case for predicting lifestyles and emergence of pathogens.</title>
        <authorList>
            <person name="Haridas S."/>
            <person name="Albert R."/>
            <person name="Binder M."/>
            <person name="Bloem J."/>
            <person name="Labutti K."/>
            <person name="Salamov A."/>
            <person name="Andreopoulos B."/>
            <person name="Baker S."/>
            <person name="Barry K."/>
            <person name="Bills G."/>
            <person name="Bluhm B."/>
            <person name="Cannon C."/>
            <person name="Castanera R."/>
            <person name="Culley D."/>
            <person name="Daum C."/>
            <person name="Ezra D."/>
            <person name="Gonzalez J."/>
            <person name="Henrissat B."/>
            <person name="Kuo A."/>
            <person name="Liang C."/>
            <person name="Lipzen A."/>
            <person name="Lutzoni F."/>
            <person name="Magnuson J."/>
            <person name="Mondo S."/>
            <person name="Nolan M."/>
            <person name="Ohm R."/>
            <person name="Pangilinan J."/>
            <person name="Park H.-J."/>
            <person name="Ramirez L."/>
            <person name="Alfaro M."/>
            <person name="Sun H."/>
            <person name="Tritt A."/>
            <person name="Yoshinaga Y."/>
            <person name="Zwiers L.-H."/>
            <person name="Turgeon B."/>
            <person name="Goodwin S."/>
            <person name="Spatafora J."/>
            <person name="Crous P."/>
            <person name="Grigoriev I."/>
        </authorList>
    </citation>
    <scope>NUCLEOTIDE SEQUENCE</scope>
    <source>
        <strain evidence="1">ATCC 200398</strain>
    </source>
</reference>
<evidence type="ECO:0000313" key="1">
    <source>
        <dbReference type="EMBL" id="KAF2463844.1"/>
    </source>
</evidence>
<sequence>MWSTKDMRNWISWQQIMVTTHTTMMTTHPIMVTTHATMVTTHLTIVTMGPNAVGIHSEAYGSLLSCYPPILHSLSLRYVLRTVGHADRTVKRPAALFISTAISRAVEVCFSSICEGRMSKLLAELYIYKPSPPAQAPGRCGSAVLPASIIGGVRGPSVLDNQKLVESLEKPFYMVP</sequence>
<organism evidence="1 2">
    <name type="scientific">Lindgomyces ingoldianus</name>
    <dbReference type="NCBI Taxonomy" id="673940"/>
    <lineage>
        <taxon>Eukaryota</taxon>
        <taxon>Fungi</taxon>
        <taxon>Dikarya</taxon>
        <taxon>Ascomycota</taxon>
        <taxon>Pezizomycotina</taxon>
        <taxon>Dothideomycetes</taxon>
        <taxon>Pleosporomycetidae</taxon>
        <taxon>Pleosporales</taxon>
        <taxon>Lindgomycetaceae</taxon>
        <taxon>Lindgomyces</taxon>
    </lineage>
</organism>